<proteinExistence type="predicted"/>
<dbReference type="AlphaFoldDB" id="A0AAV5CQ89"/>
<dbReference type="Proteomes" id="UP001054889">
    <property type="component" value="Unassembled WGS sequence"/>
</dbReference>
<dbReference type="EMBL" id="BQKI01000008">
    <property type="protein sequence ID" value="GJN00579.1"/>
    <property type="molecule type" value="Genomic_DNA"/>
</dbReference>
<protein>
    <submittedName>
        <fullName evidence="3">Uncharacterized protein</fullName>
    </submittedName>
</protein>
<evidence type="ECO:0000313" key="4">
    <source>
        <dbReference type="Proteomes" id="UP001054889"/>
    </source>
</evidence>
<reference evidence="3" key="2">
    <citation type="submission" date="2021-12" db="EMBL/GenBank/DDBJ databases">
        <title>Resequencing data analysis of finger millet.</title>
        <authorList>
            <person name="Hatakeyama M."/>
            <person name="Aluri S."/>
            <person name="Balachadran M.T."/>
            <person name="Sivarajan S.R."/>
            <person name="Poveda L."/>
            <person name="Shimizu-Inatsugi R."/>
            <person name="Schlapbach R."/>
            <person name="Sreeman S.M."/>
            <person name="Shimizu K.K."/>
        </authorList>
    </citation>
    <scope>NUCLEOTIDE SEQUENCE</scope>
</reference>
<keyword evidence="4" id="KW-1185">Reference proteome</keyword>
<feature type="compositionally biased region" description="Low complexity" evidence="1">
    <location>
        <begin position="48"/>
        <end position="60"/>
    </location>
</feature>
<gene>
    <name evidence="3" type="primary">ga17771</name>
    <name evidence="2" type="synonym">ga17524</name>
    <name evidence="2" type="ORF">PR202_ga17524</name>
    <name evidence="3" type="ORF">PR202_ga17771</name>
</gene>
<reference evidence="3" key="1">
    <citation type="journal article" date="2018" name="DNA Res.">
        <title>Multiple hybrid de novo genome assembly of finger millet, an orphan allotetraploid crop.</title>
        <authorList>
            <person name="Hatakeyama M."/>
            <person name="Aluri S."/>
            <person name="Balachadran M.T."/>
            <person name="Sivarajan S.R."/>
            <person name="Patrignani A."/>
            <person name="Gruter S."/>
            <person name="Poveda L."/>
            <person name="Shimizu-Inatsugi R."/>
            <person name="Baeten J."/>
            <person name="Francoijs K.J."/>
            <person name="Nataraja K.N."/>
            <person name="Reddy Y.A.N."/>
            <person name="Phadnis S."/>
            <person name="Ravikumar R.L."/>
            <person name="Schlapbach R."/>
            <person name="Sreeman S.M."/>
            <person name="Shimizu K.K."/>
        </authorList>
    </citation>
    <scope>NUCLEOTIDE SEQUENCE</scope>
</reference>
<sequence>MQSSLSVLPPPNWKELTPTLLQSRATDADAAVARPVRPSSHAPVRQRSSSPPTTTSSSPSAARFFLPSGRDIFLASSGVLLPPIWRRAFFLPSGDALLPPVRRCLLPPLRRRSSSSPQLSSSGPPASSPISLFKLRALLPPSASELQELLNATSSSTPTKILLVSDIAGRGSAARRA</sequence>
<feature type="region of interest" description="Disordered" evidence="1">
    <location>
        <begin position="1"/>
        <end position="61"/>
    </location>
</feature>
<name>A0AAV5CQ89_ELECO</name>
<accession>A0AAV5CQ89</accession>
<evidence type="ECO:0000313" key="3">
    <source>
        <dbReference type="EMBL" id="GJN00579.1"/>
    </source>
</evidence>
<evidence type="ECO:0000256" key="1">
    <source>
        <dbReference type="SAM" id="MobiDB-lite"/>
    </source>
</evidence>
<dbReference type="EMBL" id="BQKI01000008">
    <property type="protein sequence ID" value="GJN00346.1"/>
    <property type="molecule type" value="Genomic_DNA"/>
</dbReference>
<comment type="caution">
    <text evidence="3">The sequence shown here is derived from an EMBL/GenBank/DDBJ whole genome shotgun (WGS) entry which is preliminary data.</text>
</comment>
<organism evidence="3 4">
    <name type="scientific">Eleusine coracana subsp. coracana</name>
    <dbReference type="NCBI Taxonomy" id="191504"/>
    <lineage>
        <taxon>Eukaryota</taxon>
        <taxon>Viridiplantae</taxon>
        <taxon>Streptophyta</taxon>
        <taxon>Embryophyta</taxon>
        <taxon>Tracheophyta</taxon>
        <taxon>Spermatophyta</taxon>
        <taxon>Magnoliopsida</taxon>
        <taxon>Liliopsida</taxon>
        <taxon>Poales</taxon>
        <taxon>Poaceae</taxon>
        <taxon>PACMAD clade</taxon>
        <taxon>Chloridoideae</taxon>
        <taxon>Cynodonteae</taxon>
        <taxon>Eleusininae</taxon>
        <taxon>Eleusine</taxon>
    </lineage>
</organism>
<evidence type="ECO:0000313" key="2">
    <source>
        <dbReference type="EMBL" id="GJN00346.1"/>
    </source>
</evidence>